<evidence type="ECO:0000259" key="3">
    <source>
        <dbReference type="Pfam" id="PF26526"/>
    </source>
</evidence>
<organism evidence="4 5">
    <name type="scientific">Pilimelia columellifera subsp. columellifera</name>
    <dbReference type="NCBI Taxonomy" id="706583"/>
    <lineage>
        <taxon>Bacteria</taxon>
        <taxon>Bacillati</taxon>
        <taxon>Actinomycetota</taxon>
        <taxon>Actinomycetes</taxon>
        <taxon>Micromonosporales</taxon>
        <taxon>Micromonosporaceae</taxon>
        <taxon>Pilimelia</taxon>
    </lineage>
</organism>
<name>A0ABN3NI82_9ACTN</name>
<evidence type="ECO:0000256" key="1">
    <source>
        <dbReference type="SAM" id="MobiDB-lite"/>
    </source>
</evidence>
<dbReference type="Pfam" id="PF26526">
    <property type="entry name" value="DUF8175"/>
    <property type="match status" value="1"/>
</dbReference>
<gene>
    <name evidence="4" type="ORF">GCM10010201_20650</name>
</gene>
<protein>
    <recommendedName>
        <fullName evidence="3">DUF8175 domain-containing protein</fullName>
    </recommendedName>
</protein>
<keyword evidence="5" id="KW-1185">Reference proteome</keyword>
<evidence type="ECO:0000313" key="5">
    <source>
        <dbReference type="Proteomes" id="UP001499978"/>
    </source>
</evidence>
<keyword evidence="2" id="KW-1133">Transmembrane helix</keyword>
<dbReference type="EMBL" id="BAAARY010000008">
    <property type="protein sequence ID" value="GAA2522500.1"/>
    <property type="molecule type" value="Genomic_DNA"/>
</dbReference>
<sequence>MNGEDNTFLAGPRHSRRIITIAAGLLVVLAVGVLLVVRAKDTAPQEPSPQANPSASPAPEASPTGGSKTPLRLVHGKRTRNGIAVGYPHSAAGAVSAAIEYWAQLGSTLDPDRARKIGDTIAADDFEDAGDYLARGPSNSRRKLGLPTSGPLPEGSTMTLSPAAYQLRDQSDDHMTVLLLSYLTTTTPSSGVLNRVGVFPIELAWQGDWRMRRPSGNDGDYLSLSRTPGSAEATAAGWQDFTQ</sequence>
<keyword evidence="2" id="KW-0812">Transmembrane</keyword>
<proteinExistence type="predicted"/>
<evidence type="ECO:0000313" key="4">
    <source>
        <dbReference type="EMBL" id="GAA2522500.1"/>
    </source>
</evidence>
<comment type="caution">
    <text evidence="4">The sequence shown here is derived from an EMBL/GenBank/DDBJ whole genome shotgun (WGS) entry which is preliminary data.</text>
</comment>
<feature type="domain" description="DUF8175" evidence="3">
    <location>
        <begin position="46"/>
        <end position="219"/>
    </location>
</feature>
<dbReference type="InterPro" id="IPR058488">
    <property type="entry name" value="DUF8175"/>
</dbReference>
<feature type="compositionally biased region" description="Low complexity" evidence="1">
    <location>
        <begin position="44"/>
        <end position="63"/>
    </location>
</feature>
<feature type="region of interest" description="Disordered" evidence="1">
    <location>
        <begin position="220"/>
        <end position="243"/>
    </location>
</feature>
<feature type="region of interest" description="Disordered" evidence="1">
    <location>
        <begin position="132"/>
        <end position="157"/>
    </location>
</feature>
<evidence type="ECO:0000256" key="2">
    <source>
        <dbReference type="SAM" id="Phobius"/>
    </source>
</evidence>
<accession>A0ABN3NI82</accession>
<dbReference type="RefSeq" id="WP_344171681.1">
    <property type="nucleotide sequence ID" value="NZ_BAAARY010000008.1"/>
</dbReference>
<dbReference type="Proteomes" id="UP001499978">
    <property type="component" value="Unassembled WGS sequence"/>
</dbReference>
<reference evidence="4 5" key="1">
    <citation type="journal article" date="2019" name="Int. J. Syst. Evol. Microbiol.">
        <title>The Global Catalogue of Microorganisms (GCM) 10K type strain sequencing project: providing services to taxonomists for standard genome sequencing and annotation.</title>
        <authorList>
            <consortium name="The Broad Institute Genomics Platform"/>
            <consortium name="The Broad Institute Genome Sequencing Center for Infectious Disease"/>
            <person name="Wu L."/>
            <person name="Ma J."/>
        </authorList>
    </citation>
    <scope>NUCLEOTIDE SEQUENCE [LARGE SCALE GENOMIC DNA]</scope>
    <source>
        <strain evidence="4 5">JCM 3367</strain>
    </source>
</reference>
<feature type="region of interest" description="Disordered" evidence="1">
    <location>
        <begin position="43"/>
        <end position="72"/>
    </location>
</feature>
<feature type="transmembrane region" description="Helical" evidence="2">
    <location>
        <begin position="18"/>
        <end position="37"/>
    </location>
</feature>
<keyword evidence="2" id="KW-0472">Membrane</keyword>